<comment type="caution">
    <text evidence="2">The sequence shown here is derived from an EMBL/GenBank/DDBJ whole genome shotgun (WGS) entry which is preliminary data.</text>
</comment>
<dbReference type="Gene3D" id="1.20.120.450">
    <property type="entry name" value="dinb family like domain"/>
    <property type="match status" value="1"/>
</dbReference>
<feature type="compositionally biased region" description="Low complexity" evidence="1">
    <location>
        <begin position="1"/>
        <end position="21"/>
    </location>
</feature>
<sequence>MDEPSSDPGPDAPADAAAPQAEGGGAAPADDRALREVQRAVLARAVGAERETAEAFLDYLRRVVADKARGLTEEQARRRLVPSRTTVAGLLRHLTLVERNWFQRVVGGRSAAELELPLDTADDTWDVPAEATLASLTADYERECARSRETAARFGLDHVFGHEEAERLSLRWILLHMIEETARHAGHADILREQTDGRTGDGG</sequence>
<proteinExistence type="predicted"/>
<protein>
    <submittedName>
        <fullName evidence="2">DinB family protein</fullName>
    </submittedName>
</protein>
<feature type="region of interest" description="Disordered" evidence="1">
    <location>
        <begin position="1"/>
        <end position="30"/>
    </location>
</feature>
<accession>A0ABP9H0V5</accession>
<dbReference type="Proteomes" id="UP001499993">
    <property type="component" value="Unassembled WGS sequence"/>
</dbReference>
<dbReference type="InterPro" id="IPR034660">
    <property type="entry name" value="DinB/YfiT-like"/>
</dbReference>
<evidence type="ECO:0000256" key="1">
    <source>
        <dbReference type="SAM" id="MobiDB-lite"/>
    </source>
</evidence>
<organism evidence="2 3">
    <name type="scientific">Streptomonospora halophila</name>
    <dbReference type="NCBI Taxonomy" id="427369"/>
    <lineage>
        <taxon>Bacteria</taxon>
        <taxon>Bacillati</taxon>
        <taxon>Actinomycetota</taxon>
        <taxon>Actinomycetes</taxon>
        <taxon>Streptosporangiales</taxon>
        <taxon>Nocardiopsidaceae</taxon>
        <taxon>Streptomonospora</taxon>
    </lineage>
</organism>
<evidence type="ECO:0000313" key="2">
    <source>
        <dbReference type="EMBL" id="GAA4955812.1"/>
    </source>
</evidence>
<name>A0ABP9H0V5_9ACTN</name>
<gene>
    <name evidence="2" type="ORF">GCM10023224_46810</name>
</gene>
<dbReference type="RefSeq" id="WP_345558955.1">
    <property type="nucleotide sequence ID" value="NZ_BAABIK010000037.1"/>
</dbReference>
<reference evidence="3" key="1">
    <citation type="journal article" date="2019" name="Int. J. Syst. Evol. Microbiol.">
        <title>The Global Catalogue of Microorganisms (GCM) 10K type strain sequencing project: providing services to taxonomists for standard genome sequencing and annotation.</title>
        <authorList>
            <consortium name="The Broad Institute Genomics Platform"/>
            <consortium name="The Broad Institute Genome Sequencing Center for Infectious Disease"/>
            <person name="Wu L."/>
            <person name="Ma J."/>
        </authorList>
    </citation>
    <scope>NUCLEOTIDE SEQUENCE [LARGE SCALE GENOMIC DNA]</scope>
    <source>
        <strain evidence="3">JCM 18123</strain>
    </source>
</reference>
<dbReference type="Pfam" id="PF04978">
    <property type="entry name" value="MST"/>
    <property type="match status" value="1"/>
</dbReference>
<keyword evidence="3" id="KW-1185">Reference proteome</keyword>
<evidence type="ECO:0000313" key="3">
    <source>
        <dbReference type="Proteomes" id="UP001499993"/>
    </source>
</evidence>
<dbReference type="SUPFAM" id="SSF109854">
    <property type="entry name" value="DinB/YfiT-like putative metalloenzymes"/>
    <property type="match status" value="1"/>
</dbReference>
<dbReference type="InterPro" id="IPR007061">
    <property type="entry name" value="MST-like"/>
</dbReference>
<dbReference type="EMBL" id="BAABIK010000037">
    <property type="protein sequence ID" value="GAA4955812.1"/>
    <property type="molecule type" value="Genomic_DNA"/>
</dbReference>